<dbReference type="OMA" id="YAHEFET"/>
<dbReference type="STRING" id="1168221.R7YVJ1"/>
<keyword evidence="4" id="KW-1185">Reference proteome</keyword>
<dbReference type="HOGENOM" id="CLU_023205_0_0_1"/>
<dbReference type="OrthoDB" id="416253at2759"/>
<evidence type="ECO:0000259" key="2">
    <source>
        <dbReference type="Pfam" id="PF00248"/>
    </source>
</evidence>
<gene>
    <name evidence="3" type="ORF">W97_04900</name>
</gene>
<dbReference type="InterPro" id="IPR018170">
    <property type="entry name" value="Aldo/ket_reductase_CS"/>
</dbReference>
<dbReference type="InterPro" id="IPR036812">
    <property type="entry name" value="NAD(P)_OxRdtase_dom_sf"/>
</dbReference>
<dbReference type="Pfam" id="PF00248">
    <property type="entry name" value="Aldo_ket_red"/>
    <property type="match status" value="1"/>
</dbReference>
<name>R7YVJ1_CONA1</name>
<dbReference type="Gene3D" id="3.20.20.100">
    <property type="entry name" value="NADP-dependent oxidoreductase domain"/>
    <property type="match status" value="1"/>
</dbReference>
<organism evidence="3 4">
    <name type="scientific">Coniosporium apollinis (strain CBS 100218)</name>
    <name type="common">Rock-inhabiting black yeast</name>
    <dbReference type="NCBI Taxonomy" id="1168221"/>
    <lineage>
        <taxon>Eukaryota</taxon>
        <taxon>Fungi</taxon>
        <taxon>Dikarya</taxon>
        <taxon>Ascomycota</taxon>
        <taxon>Pezizomycotina</taxon>
        <taxon>Dothideomycetes</taxon>
        <taxon>Dothideomycetes incertae sedis</taxon>
        <taxon>Coniosporium</taxon>
    </lineage>
</organism>
<dbReference type="SUPFAM" id="SSF51430">
    <property type="entry name" value="NAD(P)-linked oxidoreductase"/>
    <property type="match status" value="1"/>
</dbReference>
<dbReference type="AlphaFoldDB" id="R7YVJ1"/>
<dbReference type="PROSITE" id="PS00798">
    <property type="entry name" value="ALDOKETO_REDUCTASE_1"/>
    <property type="match status" value="1"/>
</dbReference>
<dbReference type="eggNOG" id="KOG1577">
    <property type="taxonomic scope" value="Eukaryota"/>
</dbReference>
<dbReference type="RefSeq" id="XP_007780978.1">
    <property type="nucleotide sequence ID" value="XM_007782788.1"/>
</dbReference>
<reference evidence="4" key="1">
    <citation type="submission" date="2012-06" db="EMBL/GenBank/DDBJ databases">
        <title>The genome sequence of Coniosporium apollinis CBS 100218.</title>
        <authorList>
            <consortium name="The Broad Institute Genome Sequencing Platform"/>
            <person name="Cuomo C."/>
            <person name="Gorbushina A."/>
            <person name="Noack S."/>
            <person name="Walker B."/>
            <person name="Young S.K."/>
            <person name="Zeng Q."/>
            <person name="Gargeya S."/>
            <person name="Fitzgerald M."/>
            <person name="Haas B."/>
            <person name="Abouelleil A."/>
            <person name="Alvarado L."/>
            <person name="Arachchi H.M."/>
            <person name="Berlin A.M."/>
            <person name="Chapman S.B."/>
            <person name="Goldberg J."/>
            <person name="Griggs A."/>
            <person name="Gujja S."/>
            <person name="Hansen M."/>
            <person name="Howarth C."/>
            <person name="Imamovic A."/>
            <person name="Larimer J."/>
            <person name="McCowan C."/>
            <person name="Montmayeur A."/>
            <person name="Murphy C."/>
            <person name="Neiman D."/>
            <person name="Pearson M."/>
            <person name="Priest M."/>
            <person name="Roberts A."/>
            <person name="Saif S."/>
            <person name="Shea T."/>
            <person name="Sisk P."/>
            <person name="Sykes S."/>
            <person name="Wortman J."/>
            <person name="Nusbaum C."/>
            <person name="Birren B."/>
        </authorList>
    </citation>
    <scope>NUCLEOTIDE SEQUENCE [LARGE SCALE GENOMIC DNA]</scope>
    <source>
        <strain evidence="4">CBS 100218</strain>
    </source>
</reference>
<protein>
    <recommendedName>
        <fullName evidence="2">NADP-dependent oxidoreductase domain-containing protein</fullName>
    </recommendedName>
</protein>
<dbReference type="EMBL" id="JH767575">
    <property type="protein sequence ID" value="EON65661.1"/>
    <property type="molecule type" value="Genomic_DNA"/>
</dbReference>
<dbReference type="PRINTS" id="PR00069">
    <property type="entry name" value="ALDKETRDTASE"/>
</dbReference>
<dbReference type="PANTHER" id="PTHR11732">
    <property type="entry name" value="ALDO/KETO REDUCTASE"/>
    <property type="match status" value="1"/>
</dbReference>
<proteinExistence type="predicted"/>
<accession>R7YVJ1</accession>
<dbReference type="InterPro" id="IPR023210">
    <property type="entry name" value="NADP_OxRdtase_dom"/>
</dbReference>
<dbReference type="CDD" id="cd19071">
    <property type="entry name" value="AKR_AKR1-5-like"/>
    <property type="match status" value="1"/>
</dbReference>
<evidence type="ECO:0000313" key="4">
    <source>
        <dbReference type="Proteomes" id="UP000016924"/>
    </source>
</evidence>
<evidence type="ECO:0000313" key="3">
    <source>
        <dbReference type="EMBL" id="EON65661.1"/>
    </source>
</evidence>
<sequence length="376" mass="41814">MTSKLLQELKCLPEASTELPFNTRIWLADMWLFSVLCSTVLPAVISSAAVIEPQVPLSPTTALPIPLLGFGTWNLKVDPSNTTAAVAKAIEVGYRHIDCAAAYGNQPAVGKGIAQGLSTVGLERKDIWVTSKLWNDHHEPDKVEDGLDDTLRDLGLDYLDLYLMHWPVGNTGEDGELEFDYIPTWHAMEHLLSTKKVKHIGVSNFSPSQLKRLIANSTTKPAAHQMELHPYLQQQWWVDFHQHLGIHVTAYSPLGNLNPTYKDSSSSSISFSPSKKKEKPKTPPLLLDNLVLKEIATERNCTIPQVALAWGMGRGTSVIPKSSHEKWIRENYGAKSCALVENDVEAIERVGRQYLHRFNNPGKGWHVKLFEGLDGA</sequence>
<dbReference type="PROSITE" id="PS00062">
    <property type="entry name" value="ALDOKETO_REDUCTASE_2"/>
    <property type="match status" value="1"/>
</dbReference>
<dbReference type="GO" id="GO:0016491">
    <property type="term" value="F:oxidoreductase activity"/>
    <property type="evidence" value="ECO:0007669"/>
    <property type="project" value="UniProtKB-KW"/>
</dbReference>
<dbReference type="InterPro" id="IPR020471">
    <property type="entry name" value="AKR"/>
</dbReference>
<evidence type="ECO:0000256" key="1">
    <source>
        <dbReference type="ARBA" id="ARBA00023002"/>
    </source>
</evidence>
<keyword evidence="1" id="KW-0560">Oxidoreductase</keyword>
<dbReference type="GeneID" id="19902211"/>
<dbReference type="Proteomes" id="UP000016924">
    <property type="component" value="Unassembled WGS sequence"/>
</dbReference>
<feature type="domain" description="NADP-dependent oxidoreductase" evidence="2">
    <location>
        <begin position="68"/>
        <end position="350"/>
    </location>
</feature>